<organism evidence="2 3">
    <name type="scientific">Mariprofundus ferrooxydans PV-1</name>
    <dbReference type="NCBI Taxonomy" id="314345"/>
    <lineage>
        <taxon>Bacteria</taxon>
        <taxon>Pseudomonadati</taxon>
        <taxon>Pseudomonadota</taxon>
        <taxon>Candidatius Mariprofundia</taxon>
        <taxon>Mariprofundales</taxon>
        <taxon>Mariprofundaceae</taxon>
        <taxon>Mariprofundus</taxon>
    </lineage>
</organism>
<evidence type="ECO:0000256" key="1">
    <source>
        <dbReference type="SAM" id="MobiDB-lite"/>
    </source>
</evidence>
<comment type="caution">
    <text evidence="2">The sequence shown here is derived from an EMBL/GenBank/DDBJ whole genome shotgun (WGS) entry which is preliminary data.</text>
</comment>
<name>Q0F143_9PROT</name>
<keyword evidence="3" id="KW-1185">Reference proteome</keyword>
<proteinExistence type="predicted"/>
<feature type="compositionally biased region" description="Gly residues" evidence="1">
    <location>
        <begin position="111"/>
        <end position="162"/>
    </location>
</feature>
<accession>Q0F143</accession>
<dbReference type="Proteomes" id="UP000005297">
    <property type="component" value="Unassembled WGS sequence"/>
</dbReference>
<dbReference type="HOGENOM" id="CLU_1633419_0_0_0"/>
<dbReference type="eggNOG" id="ENOG5032RUH">
    <property type="taxonomic scope" value="Bacteria"/>
</dbReference>
<evidence type="ECO:0000313" key="2">
    <source>
        <dbReference type="EMBL" id="EAU55348.1"/>
    </source>
</evidence>
<gene>
    <name evidence="2" type="ORF">SPV1_11466</name>
</gene>
<feature type="compositionally biased region" description="Basic and acidic residues" evidence="1">
    <location>
        <begin position="62"/>
        <end position="97"/>
    </location>
</feature>
<dbReference type="AlphaFoldDB" id="Q0F143"/>
<dbReference type="EMBL" id="AATS01000003">
    <property type="protein sequence ID" value="EAU55348.1"/>
    <property type="molecule type" value="Genomic_DNA"/>
</dbReference>
<dbReference type="InParanoid" id="Q0F143"/>
<sequence length="162" mass="17477">MLLIVYHIVRKLFPVEVLKMKREMYMGMMLAMTLGVMGGSTAAYASDDKPKVYGRELMSGQERSEQRQKMRNMNETEREQYRAEQHERMRERAKEQGKQIPAEVGERKKGMGQGAGRGSGMGQGAGRGSGMGQGAGRGSGMGQGAGRGSGMGQGAGGGQRGR</sequence>
<feature type="region of interest" description="Disordered" evidence="1">
    <location>
        <begin position="55"/>
        <end position="162"/>
    </location>
</feature>
<protein>
    <submittedName>
        <fullName evidence="2">Uncharacterized protein</fullName>
    </submittedName>
</protein>
<evidence type="ECO:0000313" key="3">
    <source>
        <dbReference type="Proteomes" id="UP000005297"/>
    </source>
</evidence>
<reference evidence="2 3" key="1">
    <citation type="submission" date="2006-09" db="EMBL/GenBank/DDBJ databases">
        <authorList>
            <person name="Emerson D."/>
            <person name="Ferriera S."/>
            <person name="Johnson J."/>
            <person name="Kravitz S."/>
            <person name="Halpern A."/>
            <person name="Remington K."/>
            <person name="Beeson K."/>
            <person name="Tran B."/>
            <person name="Rogers Y.-H."/>
            <person name="Friedman R."/>
            <person name="Venter J.C."/>
        </authorList>
    </citation>
    <scope>NUCLEOTIDE SEQUENCE [LARGE SCALE GENOMIC DNA]</scope>
    <source>
        <strain evidence="2 3">PV-1</strain>
    </source>
</reference>